<gene>
    <name evidence="1" type="ORF">FAGAP_13119</name>
</gene>
<evidence type="ECO:0000313" key="1">
    <source>
        <dbReference type="EMBL" id="KAF4473439.1"/>
    </source>
</evidence>
<dbReference type="Proteomes" id="UP000737391">
    <property type="component" value="Unassembled WGS sequence"/>
</dbReference>
<dbReference type="AlphaFoldDB" id="A0A9P5AWG7"/>
<reference evidence="1" key="1">
    <citation type="submission" date="2020-01" db="EMBL/GenBank/DDBJ databases">
        <title>Identification and distribution of gene clusters putatively required for synthesis of sphingolipid metabolism inhibitors in phylogenetically diverse species of the filamentous fungus Fusarium.</title>
        <authorList>
            <person name="Kim H.-S."/>
            <person name="Busman M."/>
            <person name="Brown D.W."/>
            <person name="Divon H."/>
            <person name="Uhlig S."/>
            <person name="Proctor R.H."/>
        </authorList>
    </citation>
    <scope>NUCLEOTIDE SEQUENCE</scope>
    <source>
        <strain evidence="1">NRRL 31653</strain>
    </source>
</reference>
<keyword evidence="2" id="KW-1185">Reference proteome</keyword>
<dbReference type="EMBL" id="LUFC02001625">
    <property type="protein sequence ID" value="KAF4473439.1"/>
    <property type="molecule type" value="Genomic_DNA"/>
</dbReference>
<proteinExistence type="predicted"/>
<protein>
    <submittedName>
        <fullName evidence="1">Uncharacterized protein</fullName>
    </submittedName>
</protein>
<evidence type="ECO:0000313" key="2">
    <source>
        <dbReference type="Proteomes" id="UP000737391"/>
    </source>
</evidence>
<name>A0A9P5AWG7_9HYPO</name>
<comment type="caution">
    <text evidence="1">The sequence shown here is derived from an EMBL/GenBank/DDBJ whole genome shotgun (WGS) entry which is preliminary data.</text>
</comment>
<sequence length="91" mass="9793">MTSEDPTNDFIITNDEDRPEIKPAATFKNPAFRINDKVNLLLPNGTVDPHGPYLVASVILPDKCTLCDSNTYESAKGGATIDMAVLEKAAA</sequence>
<accession>A0A9P5AWG7</accession>
<organism evidence="1 2">
    <name type="scientific">Fusarium agapanthi</name>
    <dbReference type="NCBI Taxonomy" id="1803897"/>
    <lineage>
        <taxon>Eukaryota</taxon>
        <taxon>Fungi</taxon>
        <taxon>Dikarya</taxon>
        <taxon>Ascomycota</taxon>
        <taxon>Pezizomycotina</taxon>
        <taxon>Sordariomycetes</taxon>
        <taxon>Hypocreomycetidae</taxon>
        <taxon>Hypocreales</taxon>
        <taxon>Nectriaceae</taxon>
        <taxon>Fusarium</taxon>
        <taxon>Fusarium fujikuroi species complex</taxon>
    </lineage>
</organism>
<dbReference type="OrthoDB" id="4725400at2759"/>